<dbReference type="AlphaFoldDB" id="A0A7U9TL79"/>
<reference evidence="3" key="1">
    <citation type="submission" date="2021-01" db="EMBL/GenBank/DDBJ databases">
        <title>Draft genome sequence of Acholeplasmataceae bacterium strain Mahy22.</title>
        <authorList>
            <person name="Watanabe M."/>
            <person name="Kojima H."/>
            <person name="Fukui M."/>
        </authorList>
    </citation>
    <scope>NUCLEOTIDE SEQUENCE</scope>
    <source>
        <strain evidence="3">Mahy22</strain>
    </source>
</reference>
<feature type="domain" description="Electron transfer flavoprotein alpha/beta-subunit N-terminal" evidence="2">
    <location>
        <begin position="22"/>
        <end position="214"/>
    </location>
</feature>
<dbReference type="Gene3D" id="3.40.50.620">
    <property type="entry name" value="HUPs"/>
    <property type="match status" value="1"/>
</dbReference>
<evidence type="ECO:0000313" key="3">
    <source>
        <dbReference type="EMBL" id="BCR36839.1"/>
    </source>
</evidence>
<gene>
    <name evidence="3" type="primary">etfB_2</name>
    <name evidence="3" type="ORF">MPAN_017320</name>
</gene>
<dbReference type="InterPro" id="IPR014729">
    <property type="entry name" value="Rossmann-like_a/b/a_fold"/>
</dbReference>
<evidence type="ECO:0000313" key="4">
    <source>
        <dbReference type="Proteomes" id="UP000620133"/>
    </source>
</evidence>
<keyword evidence="4" id="KW-1185">Reference proteome</keyword>
<dbReference type="PANTHER" id="PTHR21294">
    <property type="entry name" value="ELECTRON TRANSFER FLAVOPROTEIN BETA-SUBUNIT"/>
    <property type="match status" value="1"/>
</dbReference>
<evidence type="ECO:0000256" key="1">
    <source>
        <dbReference type="ARBA" id="ARBA00042002"/>
    </source>
</evidence>
<name>A0A7U9TL79_9MOLU</name>
<dbReference type="CDD" id="cd01714">
    <property type="entry name" value="ETF_beta"/>
    <property type="match status" value="1"/>
</dbReference>
<dbReference type="SMART" id="SM00893">
    <property type="entry name" value="ETF"/>
    <property type="match status" value="1"/>
</dbReference>
<dbReference type="EMBL" id="AP024412">
    <property type="protein sequence ID" value="BCR36839.1"/>
    <property type="molecule type" value="Genomic_DNA"/>
</dbReference>
<proteinExistence type="predicted"/>
<dbReference type="SUPFAM" id="SSF52402">
    <property type="entry name" value="Adenine nucleotide alpha hydrolases-like"/>
    <property type="match status" value="1"/>
</dbReference>
<dbReference type="PANTHER" id="PTHR21294:SF17">
    <property type="entry name" value="PROTEIN FIXA"/>
    <property type="match status" value="1"/>
</dbReference>
<dbReference type="GO" id="GO:0009055">
    <property type="term" value="F:electron transfer activity"/>
    <property type="evidence" value="ECO:0007669"/>
    <property type="project" value="InterPro"/>
</dbReference>
<dbReference type="InterPro" id="IPR014730">
    <property type="entry name" value="ETF_a/b_N"/>
</dbReference>
<sequence length="263" mass="29516">MRIITCIKQVPASSNVEVDPKTGVLIRDGNNVKMNPYDLYALEAAFHIKENNQDVNIHAITMGPPSATTVLSEALYMGADDATLITDRRFAGADVLATSYTLSQLVKHIKDYDLIICGKQTTDGDTAQVGPEIAEFLHIPHVPYVKKIVEVKEKSIIVVSGYDLYDEKVEIDYPCLITVEKDSYVPRLPSFKRKEKLLSYKIPMMALKDLEDKDPEHYGLSGSPTQVEEIFPPNKSMKSEIFEGNAKTLSKKIFEILKESRYV</sequence>
<dbReference type="InterPro" id="IPR033948">
    <property type="entry name" value="ETF_beta_N"/>
</dbReference>
<protein>
    <recommendedName>
        <fullName evidence="1">Electron transfer flavoprotein small subunit</fullName>
    </recommendedName>
</protein>
<dbReference type="PIRSF" id="PIRSF000090">
    <property type="entry name" value="Beta-ETF"/>
    <property type="match status" value="1"/>
</dbReference>
<dbReference type="KEGG" id="manr:MPAN_017320"/>
<dbReference type="InterPro" id="IPR012255">
    <property type="entry name" value="ETF_b"/>
</dbReference>
<dbReference type="Pfam" id="PF01012">
    <property type="entry name" value="ETF"/>
    <property type="match status" value="1"/>
</dbReference>
<organism evidence="3 4">
    <name type="scientific">Mariniplasma anaerobium</name>
    <dbReference type="NCBI Taxonomy" id="2735436"/>
    <lineage>
        <taxon>Bacteria</taxon>
        <taxon>Bacillati</taxon>
        <taxon>Mycoplasmatota</taxon>
        <taxon>Mollicutes</taxon>
        <taxon>Acholeplasmatales</taxon>
        <taxon>Acholeplasmataceae</taxon>
        <taxon>Mariniplasma</taxon>
    </lineage>
</organism>
<dbReference type="Proteomes" id="UP000620133">
    <property type="component" value="Chromosome"/>
</dbReference>
<evidence type="ECO:0000259" key="2">
    <source>
        <dbReference type="SMART" id="SM00893"/>
    </source>
</evidence>
<accession>A0A7U9TL79</accession>
<dbReference type="RefSeq" id="WP_176239481.1">
    <property type="nucleotide sequence ID" value="NZ_AP024412.1"/>
</dbReference>